<protein>
    <recommendedName>
        <fullName evidence="2">Phosphoesterase</fullName>
    </recommendedName>
</protein>
<name>A0A7C0Y473_DESA2</name>
<dbReference type="Gene3D" id="3.10.310.30">
    <property type="match status" value="1"/>
</dbReference>
<dbReference type="Proteomes" id="UP000886289">
    <property type="component" value="Unassembled WGS sequence"/>
</dbReference>
<evidence type="ECO:0000313" key="1">
    <source>
        <dbReference type="EMBL" id="HDD44018.1"/>
    </source>
</evidence>
<evidence type="ECO:0008006" key="2">
    <source>
        <dbReference type="Google" id="ProtNLM"/>
    </source>
</evidence>
<dbReference type="AlphaFoldDB" id="A0A7C0Y473"/>
<dbReference type="EMBL" id="DRBS01000154">
    <property type="protein sequence ID" value="HDD44018.1"/>
    <property type="molecule type" value="Genomic_DNA"/>
</dbReference>
<dbReference type="SUPFAM" id="SSF64182">
    <property type="entry name" value="DHH phosphoesterases"/>
    <property type="match status" value="1"/>
</dbReference>
<dbReference type="InterPro" id="IPR038763">
    <property type="entry name" value="DHH_sf"/>
</dbReference>
<proteinExistence type="predicted"/>
<gene>
    <name evidence="1" type="ORF">ENG63_04050</name>
</gene>
<accession>A0A7C0Y473</accession>
<reference evidence="1" key="1">
    <citation type="journal article" date="2020" name="mSystems">
        <title>Genome- and Community-Level Interaction Insights into Carbon Utilization and Element Cycling Functions of Hydrothermarchaeota in Hydrothermal Sediment.</title>
        <authorList>
            <person name="Zhou Z."/>
            <person name="Liu Y."/>
            <person name="Xu W."/>
            <person name="Pan J."/>
            <person name="Luo Z.H."/>
            <person name="Li M."/>
        </authorList>
    </citation>
    <scope>NUCLEOTIDE SEQUENCE [LARGE SCALE GENOMIC DNA]</scope>
    <source>
        <strain evidence="1">HyVt-233</strain>
    </source>
</reference>
<organism evidence="1">
    <name type="scientific">Desulfofervidus auxilii</name>
    <dbReference type="NCBI Taxonomy" id="1621989"/>
    <lineage>
        <taxon>Bacteria</taxon>
        <taxon>Pseudomonadati</taxon>
        <taxon>Thermodesulfobacteriota</taxon>
        <taxon>Candidatus Desulfofervidia</taxon>
        <taxon>Candidatus Desulfofervidales</taxon>
        <taxon>Candidatus Desulfofervidaceae</taxon>
        <taxon>Candidatus Desulfofervidus</taxon>
    </lineage>
</organism>
<sequence length="320" mass="37209">MEQKEIAIYFHRDFDGIVSAALIADYVKEKWSPSQIKFFPVGYGLKNNWTKTTLKGDISFVLDYIFHPQATYWFDHHQTGLNNYEGPLEPSRHFFDPKKSSCALLIWEVLYDVFSYRNLNFKELVMWADKIDSARFSLEELITCKEKPLKIHLSLGIEGDNAYLIELARLFFQYKDQLISSKIPLPLIVEWRFERAKKMRNEILQEFQKNAIFDPENRIVFFSMPQRFLTCRWAPYYFYPECLYVVGILAMQSGRYMIIVSANPWEKNIHSINIGKICANYGGGGHPTAGGINVDEASEAQKIAEEIIAILKNKINEKNS</sequence>
<comment type="caution">
    <text evidence="1">The sequence shown here is derived from an EMBL/GenBank/DDBJ whole genome shotgun (WGS) entry which is preliminary data.</text>
</comment>